<keyword evidence="3" id="KW-1015">Disulfide bond</keyword>
<evidence type="ECO:0000256" key="1">
    <source>
        <dbReference type="ARBA" id="ARBA00004141"/>
    </source>
</evidence>
<sequence length="347" mass="38520">MANSEPGSESAPPKSSNEIFLYLGDGLESGETGQLSQDEKVKDVGVVVDSTRDKETICDTGVSLNKNGILLTEAILVPDSKIPRRQTSVMFKLDDSNQESSDNEYHSNTAAQQHSNHNDDKSTGDSLRTHGSTVLSAQQSVDTQQTSQLLEETNKASQTPPSNVSKTDGSSAKKLSKSSKKGNRQGNSLVKVLSHHLSDRETSSSYVEDDDVSASNLHRFFNLRKLRGFTGSGNSNRSSKSTASRNRFRREKHMTMMLLSVTAAFLLSWVPPWFIYMTFIYKIPVFSDPILARVAHRHLDRIHLVSFVANPIIYYTFNPTFRTKAKELLRCLCCCCCRKRDAGESQG</sequence>
<organism evidence="8 9">
    <name type="scientific">Aplysia californica</name>
    <name type="common">California sea hare</name>
    <dbReference type="NCBI Taxonomy" id="6500"/>
    <lineage>
        <taxon>Eukaryota</taxon>
        <taxon>Metazoa</taxon>
        <taxon>Spiralia</taxon>
        <taxon>Lophotrochozoa</taxon>
        <taxon>Mollusca</taxon>
        <taxon>Gastropoda</taxon>
        <taxon>Heterobranchia</taxon>
        <taxon>Euthyneura</taxon>
        <taxon>Tectipleura</taxon>
        <taxon>Aplysiida</taxon>
        <taxon>Aplysioidea</taxon>
        <taxon>Aplysiidae</taxon>
        <taxon>Aplysia</taxon>
    </lineage>
</organism>
<reference evidence="9" key="1">
    <citation type="submission" date="2025-08" db="UniProtKB">
        <authorList>
            <consortium name="RefSeq"/>
        </authorList>
    </citation>
    <scope>IDENTIFICATION</scope>
</reference>
<gene>
    <name evidence="9" type="primary">LOC101860396</name>
</gene>
<evidence type="ECO:0000256" key="7">
    <source>
        <dbReference type="SAM" id="Phobius"/>
    </source>
</evidence>
<keyword evidence="5" id="KW-0807">Transducer</keyword>
<feature type="compositionally biased region" description="Polar residues" evidence="6">
    <location>
        <begin position="106"/>
        <end position="115"/>
    </location>
</feature>
<evidence type="ECO:0000256" key="2">
    <source>
        <dbReference type="ARBA" id="ARBA00023040"/>
    </source>
</evidence>
<dbReference type="Proteomes" id="UP000694888">
    <property type="component" value="Unplaced"/>
</dbReference>
<name>A0ABM0JIQ7_APLCA</name>
<evidence type="ECO:0000256" key="3">
    <source>
        <dbReference type="ARBA" id="ARBA00023157"/>
    </source>
</evidence>
<dbReference type="GeneID" id="101860396"/>
<keyword evidence="2" id="KW-0297">G-protein coupled receptor</keyword>
<dbReference type="CDD" id="cd00637">
    <property type="entry name" value="7tm_classA_rhodopsin-like"/>
    <property type="match status" value="1"/>
</dbReference>
<proteinExistence type="predicted"/>
<evidence type="ECO:0000256" key="6">
    <source>
        <dbReference type="SAM" id="MobiDB-lite"/>
    </source>
</evidence>
<evidence type="ECO:0000256" key="4">
    <source>
        <dbReference type="ARBA" id="ARBA00023170"/>
    </source>
</evidence>
<evidence type="ECO:0000313" key="8">
    <source>
        <dbReference type="Proteomes" id="UP000694888"/>
    </source>
</evidence>
<evidence type="ECO:0000256" key="5">
    <source>
        <dbReference type="ARBA" id="ARBA00023224"/>
    </source>
</evidence>
<feature type="region of interest" description="Disordered" evidence="6">
    <location>
        <begin position="95"/>
        <end position="187"/>
    </location>
</feature>
<comment type="subcellular location">
    <subcellularLocation>
        <location evidence="1">Membrane</location>
        <topology evidence="1">Multi-pass membrane protein</topology>
    </subcellularLocation>
</comment>
<dbReference type="SUPFAM" id="SSF81321">
    <property type="entry name" value="Family A G protein-coupled receptor-like"/>
    <property type="match status" value="1"/>
</dbReference>
<dbReference type="Gene3D" id="1.20.1070.10">
    <property type="entry name" value="Rhodopsin 7-helix transmembrane proteins"/>
    <property type="match status" value="1"/>
</dbReference>
<feature type="transmembrane region" description="Helical" evidence="7">
    <location>
        <begin position="257"/>
        <end position="281"/>
    </location>
</feature>
<protein>
    <submittedName>
        <fullName evidence="9">Alpha-2B adrenergic receptor</fullName>
    </submittedName>
</protein>
<keyword evidence="8" id="KW-1185">Reference proteome</keyword>
<keyword evidence="7" id="KW-0812">Transmembrane</keyword>
<evidence type="ECO:0000313" key="9">
    <source>
        <dbReference type="RefSeq" id="XP_005094562.1"/>
    </source>
</evidence>
<feature type="compositionally biased region" description="Polar residues" evidence="6">
    <location>
        <begin position="124"/>
        <end position="169"/>
    </location>
</feature>
<dbReference type="PANTHER" id="PTHR24248">
    <property type="entry name" value="ADRENERGIC RECEPTOR-RELATED G-PROTEIN COUPLED RECEPTOR"/>
    <property type="match status" value="1"/>
</dbReference>
<dbReference type="RefSeq" id="XP_005094562.1">
    <property type="nucleotide sequence ID" value="XM_005094505.3"/>
</dbReference>
<keyword evidence="4 9" id="KW-0675">Receptor</keyword>
<dbReference type="PANTHER" id="PTHR24248:SF125">
    <property type="entry name" value="DOPAMINE D2-LIKE RECEPTOR"/>
    <property type="match status" value="1"/>
</dbReference>
<keyword evidence="7" id="KW-1133">Transmembrane helix</keyword>
<accession>A0ABM0JIQ7</accession>
<feature type="compositionally biased region" description="Basic residues" evidence="6">
    <location>
        <begin position="174"/>
        <end position="183"/>
    </location>
</feature>
<keyword evidence="7" id="KW-0472">Membrane</keyword>